<keyword evidence="4" id="KW-1185">Reference proteome</keyword>
<dbReference type="GO" id="GO:0016020">
    <property type="term" value="C:membrane"/>
    <property type="evidence" value="ECO:0007669"/>
    <property type="project" value="TreeGrafter"/>
</dbReference>
<proteinExistence type="inferred from homology"/>
<evidence type="ECO:0000313" key="4">
    <source>
        <dbReference type="Proteomes" id="UP000076798"/>
    </source>
</evidence>
<keyword evidence="2" id="KW-0560">Oxidoreductase</keyword>
<dbReference type="PRINTS" id="PR00081">
    <property type="entry name" value="GDHRDH"/>
</dbReference>
<dbReference type="EMBL" id="KV428014">
    <property type="protein sequence ID" value="KZT42304.1"/>
    <property type="molecule type" value="Genomic_DNA"/>
</dbReference>
<dbReference type="InterPro" id="IPR036291">
    <property type="entry name" value="NAD(P)-bd_dom_sf"/>
</dbReference>
<name>A0A166H3M4_9AGAM</name>
<dbReference type="GO" id="GO:0016491">
    <property type="term" value="F:oxidoreductase activity"/>
    <property type="evidence" value="ECO:0007669"/>
    <property type="project" value="UniProtKB-KW"/>
</dbReference>
<dbReference type="Pfam" id="PF00106">
    <property type="entry name" value="adh_short"/>
    <property type="match status" value="1"/>
</dbReference>
<dbReference type="SUPFAM" id="SSF51735">
    <property type="entry name" value="NAD(P)-binding Rossmann-fold domains"/>
    <property type="match status" value="1"/>
</dbReference>
<evidence type="ECO:0000256" key="2">
    <source>
        <dbReference type="ARBA" id="ARBA00023002"/>
    </source>
</evidence>
<dbReference type="Proteomes" id="UP000076798">
    <property type="component" value="Unassembled WGS sequence"/>
</dbReference>
<dbReference type="OrthoDB" id="1933717at2759"/>
<protein>
    <submittedName>
        <fullName evidence="3">NAD(P)-binding protein</fullName>
    </submittedName>
</protein>
<dbReference type="AlphaFoldDB" id="A0A166H3M4"/>
<dbReference type="STRING" id="1314776.A0A166H3M4"/>
<gene>
    <name evidence="3" type="ORF">SISSUDRAFT_1041586</name>
</gene>
<dbReference type="PANTHER" id="PTHR44196">
    <property type="entry name" value="DEHYDROGENASE/REDUCTASE SDR FAMILY MEMBER 7B"/>
    <property type="match status" value="1"/>
</dbReference>
<dbReference type="CDD" id="cd05233">
    <property type="entry name" value="SDR_c"/>
    <property type="match status" value="1"/>
</dbReference>
<evidence type="ECO:0000256" key="1">
    <source>
        <dbReference type="ARBA" id="ARBA00006484"/>
    </source>
</evidence>
<evidence type="ECO:0000313" key="3">
    <source>
        <dbReference type="EMBL" id="KZT42304.1"/>
    </source>
</evidence>
<reference evidence="3 4" key="1">
    <citation type="journal article" date="2016" name="Mol. Biol. Evol.">
        <title>Comparative Genomics of Early-Diverging Mushroom-Forming Fungi Provides Insights into the Origins of Lignocellulose Decay Capabilities.</title>
        <authorList>
            <person name="Nagy L.G."/>
            <person name="Riley R."/>
            <person name="Tritt A."/>
            <person name="Adam C."/>
            <person name="Daum C."/>
            <person name="Floudas D."/>
            <person name="Sun H."/>
            <person name="Yadav J.S."/>
            <person name="Pangilinan J."/>
            <person name="Larsson K.H."/>
            <person name="Matsuura K."/>
            <person name="Barry K."/>
            <person name="Labutti K."/>
            <person name="Kuo R."/>
            <person name="Ohm R.A."/>
            <person name="Bhattacharya S.S."/>
            <person name="Shirouzu T."/>
            <person name="Yoshinaga Y."/>
            <person name="Martin F.M."/>
            <person name="Grigoriev I.V."/>
            <person name="Hibbett D.S."/>
        </authorList>
    </citation>
    <scope>NUCLEOTIDE SEQUENCE [LARGE SCALE GENOMIC DNA]</scope>
    <source>
        <strain evidence="3 4">HHB10207 ss-3</strain>
    </source>
</reference>
<dbReference type="Gene3D" id="3.40.50.720">
    <property type="entry name" value="NAD(P)-binding Rossmann-like Domain"/>
    <property type="match status" value="1"/>
</dbReference>
<organism evidence="3 4">
    <name type="scientific">Sistotremastrum suecicum HHB10207 ss-3</name>
    <dbReference type="NCBI Taxonomy" id="1314776"/>
    <lineage>
        <taxon>Eukaryota</taxon>
        <taxon>Fungi</taxon>
        <taxon>Dikarya</taxon>
        <taxon>Basidiomycota</taxon>
        <taxon>Agaricomycotina</taxon>
        <taxon>Agaricomycetes</taxon>
        <taxon>Sistotremastrales</taxon>
        <taxon>Sistotremastraceae</taxon>
        <taxon>Sistotremastrum</taxon>
    </lineage>
</organism>
<comment type="similarity">
    <text evidence="1">Belongs to the short-chain dehydrogenases/reductases (SDR) family.</text>
</comment>
<dbReference type="InterPro" id="IPR002347">
    <property type="entry name" value="SDR_fam"/>
</dbReference>
<sequence>MAPYVGWPETIVPFTQHHDVYPGIDINGALKEGARGKVVLITGSSKGIGAETARKYAQAGAKGLILAARTISNLEALKNEILQNKSRRPSDFHPELQVELCETDVTLVAQVQETVKKGIEAFGRLDVVICNAGYMTSWIPIVEHDPETWWKTWEVNIRGTFNVAHSTLPHLVKSKGHIVVITSVGAQMRIPGGSAYMNGKHALNRFAEFINAEYGEQGVKSFALHPGCMMTELASCSPQFVAMVDAGAIEIDEIALPASVLLRLTSGTEDWLSGRYVSANWDLDDVNKHKDKIIAEELLINKLAVSF</sequence>
<dbReference type="PANTHER" id="PTHR44196:SF1">
    <property type="entry name" value="DEHYDROGENASE_REDUCTASE SDR FAMILY MEMBER 7B"/>
    <property type="match status" value="1"/>
</dbReference>
<accession>A0A166H3M4</accession>